<name>A0A2N9W4V0_9HYPH</name>
<proteinExistence type="predicted"/>
<dbReference type="RefSeq" id="WP_099999099.1">
    <property type="nucleotide sequence ID" value="NZ_CP017940.1"/>
</dbReference>
<dbReference type="AlphaFoldDB" id="A0A2N9W4V0"/>
<organism evidence="1 2">
    <name type="scientific">Phyllobacterium zundukense</name>
    <dbReference type="NCBI Taxonomy" id="1867719"/>
    <lineage>
        <taxon>Bacteria</taxon>
        <taxon>Pseudomonadati</taxon>
        <taxon>Pseudomonadota</taxon>
        <taxon>Alphaproteobacteria</taxon>
        <taxon>Hyphomicrobiales</taxon>
        <taxon>Phyllobacteriaceae</taxon>
        <taxon>Phyllobacterium</taxon>
    </lineage>
</organism>
<keyword evidence="2" id="KW-1185">Reference proteome</keyword>
<comment type="caution">
    <text evidence="1">The sequence shown here is derived from an EMBL/GenBank/DDBJ whole genome shotgun (WGS) entry which is preliminary data.</text>
</comment>
<accession>A0A2N9W4V0</accession>
<sequence length="97" mass="10663">MPSISEKASTSPFTEAAALPSLIGFHGDRLAQVDIASGQDGLLQDAFAAEQSALEELLQYTPRDLAEVRTKTAYFLEHLDFLGCEDPRMVMFLRAMV</sequence>
<dbReference type="Proteomes" id="UP000232163">
    <property type="component" value="Unassembled WGS sequence"/>
</dbReference>
<reference evidence="1 2" key="1">
    <citation type="journal article" date="2017" name="Int J Environ Stud">
        <title>Does the Miocene-Pliocene relict legume Oxytropis triphylla form nitrogen-fixing nodules with a combination of bacterial strains?</title>
        <authorList>
            <person name="Safronova V."/>
            <person name="Belimov A."/>
            <person name="Sazanova A."/>
            <person name="Kuznetsova I."/>
            <person name="Popova J."/>
            <person name="Andronov E."/>
            <person name="Verkhozina A."/>
            <person name="Tikhonovich I."/>
        </authorList>
    </citation>
    <scope>NUCLEOTIDE SEQUENCE [LARGE SCALE GENOMIC DNA]</scope>
    <source>
        <strain evidence="1 2">Tri-38</strain>
    </source>
</reference>
<protein>
    <submittedName>
        <fullName evidence="1">Uncharacterized protein</fullName>
    </submittedName>
</protein>
<evidence type="ECO:0000313" key="2">
    <source>
        <dbReference type="Proteomes" id="UP000232163"/>
    </source>
</evidence>
<gene>
    <name evidence="1" type="ORF">B5P45_02935</name>
</gene>
<dbReference type="EMBL" id="MZMT01000003">
    <property type="protein sequence ID" value="PIO46768.1"/>
    <property type="molecule type" value="Genomic_DNA"/>
</dbReference>
<evidence type="ECO:0000313" key="1">
    <source>
        <dbReference type="EMBL" id="PIO46768.1"/>
    </source>
</evidence>
<dbReference type="KEGG" id="pht:BLM14_09140"/>